<gene>
    <name evidence="3" type="ORF">NA56DRAFT_753641</name>
</gene>
<keyword evidence="2" id="KW-0472">Membrane</keyword>
<dbReference type="Proteomes" id="UP000235672">
    <property type="component" value="Unassembled WGS sequence"/>
</dbReference>
<accession>A0A2J6PPH1</accession>
<evidence type="ECO:0000313" key="4">
    <source>
        <dbReference type="Proteomes" id="UP000235672"/>
    </source>
</evidence>
<evidence type="ECO:0000313" key="3">
    <source>
        <dbReference type="EMBL" id="PMD15796.1"/>
    </source>
</evidence>
<dbReference type="OrthoDB" id="3562627at2759"/>
<dbReference type="AlphaFoldDB" id="A0A2J6PPH1"/>
<organism evidence="3 4">
    <name type="scientific">Hyaloscypha hepaticicola</name>
    <dbReference type="NCBI Taxonomy" id="2082293"/>
    <lineage>
        <taxon>Eukaryota</taxon>
        <taxon>Fungi</taxon>
        <taxon>Dikarya</taxon>
        <taxon>Ascomycota</taxon>
        <taxon>Pezizomycotina</taxon>
        <taxon>Leotiomycetes</taxon>
        <taxon>Helotiales</taxon>
        <taxon>Hyaloscyphaceae</taxon>
        <taxon>Hyaloscypha</taxon>
    </lineage>
</organism>
<sequence length="460" mass="50608">MYDYSQINFTCWSNGYVEPIRAQGSWTLCLTEAMLQYWRCTQQVSYDEVASCVEDNAAKIDWLPQLMTYNGAPSCASSNSVLGRQIASIVSDLATTFLSATIGAVLIEKLKRLFGFGKNHRQKAGSRGNATPGVELNTLPQSKDPYSIARQRPPDNIDGQEADDTARGWQWAPPGTFRPAERWVLKPSSVFTSIGKHILASYLTILILKKGELIGTASTQLSFLQVLSFYIIRPRGAPFTGLLGFLRGWSETGLGDVFADCALSVVAGTTVLVPFWFLFASPTDPAAPAQALKIVAVGAVLSSAPAWLFFIAVLILSTCLGLMGGGPIGSFLLFLLVPFLIALFLALLPIFALMEIIAMAWRKVRGLFGRKRDEKSDRRSCWDFWEAPLTFSSPSFRVVYALMVLSSIIINIGNWLFFASYLTLEGNMYCPSHLGTVTAVWVLVPVAVDLLYNLYVLMLN</sequence>
<protein>
    <submittedName>
        <fullName evidence="3">Uncharacterized protein</fullName>
    </submittedName>
</protein>
<feature type="region of interest" description="Disordered" evidence="1">
    <location>
        <begin position="121"/>
        <end position="162"/>
    </location>
</feature>
<keyword evidence="2" id="KW-1133">Transmembrane helix</keyword>
<feature type="transmembrane region" description="Helical" evidence="2">
    <location>
        <begin position="328"/>
        <end position="361"/>
    </location>
</feature>
<dbReference type="EMBL" id="KZ613510">
    <property type="protein sequence ID" value="PMD15796.1"/>
    <property type="molecule type" value="Genomic_DNA"/>
</dbReference>
<proteinExistence type="predicted"/>
<evidence type="ECO:0000256" key="2">
    <source>
        <dbReference type="SAM" id="Phobius"/>
    </source>
</evidence>
<feature type="transmembrane region" description="Helical" evidence="2">
    <location>
        <begin position="257"/>
        <end position="279"/>
    </location>
</feature>
<reference evidence="3 4" key="1">
    <citation type="submission" date="2016-05" db="EMBL/GenBank/DDBJ databases">
        <title>A degradative enzymes factory behind the ericoid mycorrhizal symbiosis.</title>
        <authorList>
            <consortium name="DOE Joint Genome Institute"/>
            <person name="Martino E."/>
            <person name="Morin E."/>
            <person name="Grelet G."/>
            <person name="Kuo A."/>
            <person name="Kohler A."/>
            <person name="Daghino S."/>
            <person name="Barry K."/>
            <person name="Choi C."/>
            <person name="Cichocki N."/>
            <person name="Clum A."/>
            <person name="Copeland A."/>
            <person name="Hainaut M."/>
            <person name="Haridas S."/>
            <person name="Labutti K."/>
            <person name="Lindquist E."/>
            <person name="Lipzen A."/>
            <person name="Khouja H.-R."/>
            <person name="Murat C."/>
            <person name="Ohm R."/>
            <person name="Olson A."/>
            <person name="Spatafora J."/>
            <person name="Veneault-Fourrey C."/>
            <person name="Henrissat B."/>
            <person name="Grigoriev I."/>
            <person name="Martin F."/>
            <person name="Perotto S."/>
        </authorList>
    </citation>
    <scope>NUCLEOTIDE SEQUENCE [LARGE SCALE GENOMIC DNA]</scope>
    <source>
        <strain evidence="3 4">UAMH 7357</strain>
    </source>
</reference>
<keyword evidence="4" id="KW-1185">Reference proteome</keyword>
<feature type="transmembrane region" description="Helical" evidence="2">
    <location>
        <begin position="438"/>
        <end position="458"/>
    </location>
</feature>
<keyword evidence="2" id="KW-0812">Transmembrane</keyword>
<name>A0A2J6PPH1_9HELO</name>
<evidence type="ECO:0000256" key="1">
    <source>
        <dbReference type="SAM" id="MobiDB-lite"/>
    </source>
</evidence>
<feature type="transmembrane region" description="Helical" evidence="2">
    <location>
        <begin position="398"/>
        <end position="418"/>
    </location>
</feature>
<feature type="transmembrane region" description="Helical" evidence="2">
    <location>
        <begin position="291"/>
        <end position="316"/>
    </location>
</feature>